<dbReference type="InterPro" id="IPR012338">
    <property type="entry name" value="Beta-lactam/transpept-like"/>
</dbReference>
<reference evidence="3 4" key="1">
    <citation type="submission" date="2016-11" db="EMBL/GenBank/DDBJ databases">
        <authorList>
            <person name="Jaros S."/>
            <person name="Januszkiewicz K."/>
            <person name="Wedrychowicz H."/>
        </authorList>
    </citation>
    <scope>NUCLEOTIDE SEQUENCE [LARGE SCALE GENOMIC DNA]</scope>
    <source>
        <strain evidence="3 4">DSM 44523</strain>
    </source>
</reference>
<dbReference type="SUPFAM" id="SSF56601">
    <property type="entry name" value="beta-lactamase/transpeptidase-like"/>
    <property type="match status" value="1"/>
</dbReference>
<protein>
    <submittedName>
        <fullName evidence="3">D-alanyl-D-alanine carboxypeptidase</fullName>
    </submittedName>
</protein>
<organism evidence="3 4">
    <name type="scientific">Streptoalloteichus hindustanus</name>
    <dbReference type="NCBI Taxonomy" id="2017"/>
    <lineage>
        <taxon>Bacteria</taxon>
        <taxon>Bacillati</taxon>
        <taxon>Actinomycetota</taxon>
        <taxon>Actinomycetes</taxon>
        <taxon>Pseudonocardiales</taxon>
        <taxon>Pseudonocardiaceae</taxon>
        <taxon>Streptoalloteichus</taxon>
    </lineage>
</organism>
<dbReference type="EMBL" id="FQVN01000004">
    <property type="protein sequence ID" value="SHF57455.1"/>
    <property type="molecule type" value="Genomic_DNA"/>
</dbReference>
<dbReference type="STRING" id="2017.SAMN05444320_104141"/>
<dbReference type="Pfam" id="PF00144">
    <property type="entry name" value="Beta-lactamase"/>
    <property type="match status" value="1"/>
</dbReference>
<evidence type="ECO:0000259" key="2">
    <source>
        <dbReference type="Pfam" id="PF00144"/>
    </source>
</evidence>
<evidence type="ECO:0000313" key="4">
    <source>
        <dbReference type="Proteomes" id="UP000184501"/>
    </source>
</evidence>
<dbReference type="PANTHER" id="PTHR46825:SF7">
    <property type="entry name" value="D-ALANYL-D-ALANINE CARBOXYPEPTIDASE"/>
    <property type="match status" value="1"/>
</dbReference>
<keyword evidence="3" id="KW-0378">Hydrolase</keyword>
<keyword evidence="1" id="KW-0732">Signal</keyword>
<dbReference type="OrthoDB" id="503788at2"/>
<dbReference type="PROSITE" id="PS51318">
    <property type="entry name" value="TAT"/>
    <property type="match status" value="1"/>
</dbReference>
<dbReference type="InterPro" id="IPR001466">
    <property type="entry name" value="Beta-lactam-related"/>
</dbReference>
<name>A0A1M5CRV8_STRHI</name>
<keyword evidence="3" id="KW-0645">Protease</keyword>
<dbReference type="RefSeq" id="WP_073483026.1">
    <property type="nucleotide sequence ID" value="NZ_FQVN01000004.1"/>
</dbReference>
<evidence type="ECO:0000313" key="3">
    <source>
        <dbReference type="EMBL" id="SHF57455.1"/>
    </source>
</evidence>
<dbReference type="PANTHER" id="PTHR46825">
    <property type="entry name" value="D-ALANYL-D-ALANINE-CARBOXYPEPTIDASE/ENDOPEPTIDASE AMPH"/>
    <property type="match status" value="1"/>
</dbReference>
<keyword evidence="4" id="KW-1185">Reference proteome</keyword>
<feature type="domain" description="Beta-lactamase-related" evidence="2">
    <location>
        <begin position="47"/>
        <end position="372"/>
    </location>
</feature>
<keyword evidence="3" id="KW-0121">Carboxypeptidase</keyword>
<gene>
    <name evidence="3" type="ORF">SAMN05444320_104141</name>
</gene>
<dbReference type="Proteomes" id="UP000184501">
    <property type="component" value="Unassembled WGS sequence"/>
</dbReference>
<proteinExistence type="predicted"/>
<dbReference type="Gene3D" id="3.40.710.10">
    <property type="entry name" value="DD-peptidase/beta-lactamase superfamily"/>
    <property type="match status" value="1"/>
</dbReference>
<feature type="signal peptide" evidence="1">
    <location>
        <begin position="1"/>
        <end position="28"/>
    </location>
</feature>
<dbReference type="GO" id="GO:0004180">
    <property type="term" value="F:carboxypeptidase activity"/>
    <property type="evidence" value="ECO:0007669"/>
    <property type="project" value="UniProtKB-KW"/>
</dbReference>
<evidence type="ECO:0000256" key="1">
    <source>
        <dbReference type="SAM" id="SignalP"/>
    </source>
</evidence>
<dbReference type="InterPro" id="IPR006311">
    <property type="entry name" value="TAT_signal"/>
</dbReference>
<sequence>MRNGSRRWAVALAATAAVALAVPASAQAQTEKGHADTQVVLDRYRAKSGPGAAVYAGGRTGVWHLHSGTARAGWPHRPVRTTDHFRIASQTKTFTAAVVLQLVDEKRVELDAPIERYLPGVVRGNGYDGNKITVRQILQHTSGIANPPVSAIGRVPSPDGTIALGDLVRRELSHPPQFAPGTSWGYSNTNYHLAGLLIERITRTTVVDAVTSRIIRPLGLTETTLPRPGDRTLGEPYLPGYTGRRVGPFLFWTETTFTYPGSNVDIASVGSSAGGIVSTLKDLTTFFRALLGGEVVSASALAEMRRTVPVPGHSQGYGYGLGLMRQPLSCGGAAWGHPGGSATGYSSMTAVTDDARHAAVVTNTESSASSPAQEDVIDSALCGSR</sequence>
<accession>A0A1M5CRV8</accession>
<dbReference type="AlphaFoldDB" id="A0A1M5CRV8"/>
<feature type="chain" id="PRO_5012544771" evidence="1">
    <location>
        <begin position="29"/>
        <end position="385"/>
    </location>
</feature>
<dbReference type="InterPro" id="IPR050491">
    <property type="entry name" value="AmpC-like"/>
</dbReference>